<evidence type="ECO:0000313" key="3">
    <source>
        <dbReference type="EMBL" id="TKD49993.1"/>
    </source>
</evidence>
<proteinExistence type="predicted"/>
<sequence>MIRILALPLALLATAAEAEERRFMLTSFEAVRVEGPFEVTIETGGATGATVSGDARAIEGVSLRVEDRVLVVTTDAGGWGGWPGDTAAAPRIVARAPRIVRAQLVGSGRLAIDRMAGQEVAIGLTGSGIVAVADVEADRFEGVVAGTGSLAVQGRAGRARFLSNGAGSIDAAKLEVRDLTVQSESAGEARFAASGSAAINALGLGAVGVAGAAPCTVTGPGPVACATRRDAAPDRVRGD</sequence>
<evidence type="ECO:0000259" key="2">
    <source>
        <dbReference type="Pfam" id="PF10988"/>
    </source>
</evidence>
<dbReference type="AlphaFoldDB" id="A0A4U1L1J3"/>
<name>A0A4U1L1J3_9SPHN</name>
<reference evidence="3 4" key="1">
    <citation type="submission" date="2019-04" db="EMBL/GenBank/DDBJ databases">
        <authorList>
            <person name="Yang Y."/>
            <person name="Wei D."/>
        </authorList>
    </citation>
    <scope>NUCLEOTIDE SEQUENCE [LARGE SCALE GENOMIC DNA]</scope>
    <source>
        <strain evidence="3 4">L-1-4w-11</strain>
    </source>
</reference>
<comment type="caution">
    <text evidence="3">The sequence shown here is derived from an EMBL/GenBank/DDBJ whole genome shotgun (WGS) entry which is preliminary data.</text>
</comment>
<accession>A0A4U1L1J3</accession>
<dbReference type="OrthoDB" id="7478143at2"/>
<evidence type="ECO:0000313" key="4">
    <source>
        <dbReference type="Proteomes" id="UP000309138"/>
    </source>
</evidence>
<organism evidence="3 4">
    <name type="scientific">Sphingomonas baiyangensis</name>
    <dbReference type="NCBI Taxonomy" id="2572576"/>
    <lineage>
        <taxon>Bacteria</taxon>
        <taxon>Pseudomonadati</taxon>
        <taxon>Pseudomonadota</taxon>
        <taxon>Alphaproteobacteria</taxon>
        <taxon>Sphingomonadales</taxon>
        <taxon>Sphingomonadaceae</taxon>
        <taxon>Sphingomonas</taxon>
    </lineage>
</organism>
<dbReference type="RefSeq" id="WP_136941935.1">
    <property type="nucleotide sequence ID" value="NZ_SWKR01000002.1"/>
</dbReference>
<keyword evidence="4" id="KW-1185">Reference proteome</keyword>
<dbReference type="InterPro" id="IPR021255">
    <property type="entry name" value="DUF2807"/>
</dbReference>
<feature type="chain" id="PRO_5020639378" description="Putative auto-transporter adhesin head GIN domain-containing protein" evidence="1">
    <location>
        <begin position="19"/>
        <end position="239"/>
    </location>
</feature>
<gene>
    <name evidence="3" type="ORF">FBR43_03895</name>
</gene>
<dbReference type="Proteomes" id="UP000309138">
    <property type="component" value="Unassembled WGS sequence"/>
</dbReference>
<keyword evidence="1" id="KW-0732">Signal</keyword>
<evidence type="ECO:0000256" key="1">
    <source>
        <dbReference type="SAM" id="SignalP"/>
    </source>
</evidence>
<feature type="domain" description="Putative auto-transporter adhesin head GIN" evidence="2">
    <location>
        <begin position="28"/>
        <end position="212"/>
    </location>
</feature>
<dbReference type="Gene3D" id="2.160.20.120">
    <property type="match status" value="1"/>
</dbReference>
<feature type="signal peptide" evidence="1">
    <location>
        <begin position="1"/>
        <end position="18"/>
    </location>
</feature>
<dbReference type="Pfam" id="PF10988">
    <property type="entry name" value="DUF2807"/>
    <property type="match status" value="1"/>
</dbReference>
<dbReference type="EMBL" id="SWKR01000002">
    <property type="protein sequence ID" value="TKD49993.1"/>
    <property type="molecule type" value="Genomic_DNA"/>
</dbReference>
<protein>
    <recommendedName>
        <fullName evidence="2">Putative auto-transporter adhesin head GIN domain-containing protein</fullName>
    </recommendedName>
</protein>